<protein>
    <submittedName>
        <fullName evidence="5">Long-chain fatty acid--CoA ligase</fullName>
    </submittedName>
</protein>
<dbReference type="InterPro" id="IPR042099">
    <property type="entry name" value="ANL_N_sf"/>
</dbReference>
<dbReference type="EMBL" id="JBHTEE010000001">
    <property type="protein sequence ID" value="MFC7605058.1"/>
    <property type="molecule type" value="Genomic_DNA"/>
</dbReference>
<evidence type="ECO:0000313" key="5">
    <source>
        <dbReference type="EMBL" id="MFC7605058.1"/>
    </source>
</evidence>
<comment type="similarity">
    <text evidence="1">Belongs to the ATP-dependent AMP-binding enzyme family.</text>
</comment>
<dbReference type="PANTHER" id="PTHR43201:SF5">
    <property type="entry name" value="MEDIUM-CHAIN ACYL-COA LIGASE ACSF2, MITOCHONDRIAL"/>
    <property type="match status" value="1"/>
</dbReference>
<sequence>MSISMLLSMAAAAFADRVALGRRADGITFSGLERDANAGATLLREDAAGSVAFIGQNSPLLPTLLFAGAAAGLPLAPLNYRLPRDVLRGLLDRLDAPVVVADSRYVEIARSTGHRVIAAEEWLSAARRTEPVPGPEADPGSAAVLLFTSGTTADPKCVVLRHSHLLSYVLGTVEFASAEERDCALVSVPPYHVAGIGSALTNVYAGRRMVYLPDFDPARWLELVRSEGVTGAMVVPTMLARVVEHLGGANADCPALASLAYGGARMPPPVLEQALRAFPETGFANAYGLTETSSTIAVLGPEDHRKAIESDDPVVRARLGSAGQVVPGIETQIRADDGSVLGPGTTGELWVRGEQVSGEYRGAGSVLDADGWFPTRDLARLDEDGYLFLSGRNDDTVIRGGENIAPAEVEDALLTHPAVAEAAVVGVPDDEWGQRLVAVVVRREDAKADAAELRAHVRGLLRGSRTPDEVVFRDELPYTPTGKIIRRHLVAWLSPPVAG</sequence>
<dbReference type="Gene3D" id="3.40.50.12780">
    <property type="entry name" value="N-terminal domain of ligase-like"/>
    <property type="match status" value="1"/>
</dbReference>
<dbReference type="RefSeq" id="WP_343962419.1">
    <property type="nucleotide sequence ID" value="NZ_BAAAGK010000007.1"/>
</dbReference>
<dbReference type="Proteomes" id="UP001596514">
    <property type="component" value="Unassembled WGS sequence"/>
</dbReference>
<organism evidence="5 6">
    <name type="scientific">Streptosporangium amethystogenes subsp. fukuiense</name>
    <dbReference type="NCBI Taxonomy" id="698418"/>
    <lineage>
        <taxon>Bacteria</taxon>
        <taxon>Bacillati</taxon>
        <taxon>Actinomycetota</taxon>
        <taxon>Actinomycetes</taxon>
        <taxon>Streptosporangiales</taxon>
        <taxon>Streptosporangiaceae</taxon>
        <taxon>Streptosporangium</taxon>
    </lineage>
</organism>
<feature type="domain" description="AMP-dependent synthetase/ligase" evidence="3">
    <location>
        <begin position="10"/>
        <end position="360"/>
    </location>
</feature>
<reference evidence="6" key="1">
    <citation type="journal article" date="2019" name="Int. J. Syst. Evol. Microbiol.">
        <title>The Global Catalogue of Microorganisms (GCM) 10K type strain sequencing project: providing services to taxonomists for standard genome sequencing and annotation.</title>
        <authorList>
            <consortium name="The Broad Institute Genomics Platform"/>
            <consortium name="The Broad Institute Genome Sequencing Center for Infectious Disease"/>
            <person name="Wu L."/>
            <person name="Ma J."/>
        </authorList>
    </citation>
    <scope>NUCLEOTIDE SEQUENCE [LARGE SCALE GENOMIC DNA]</scope>
    <source>
        <strain evidence="6">JCM 10083</strain>
    </source>
</reference>
<dbReference type="CDD" id="cd04433">
    <property type="entry name" value="AFD_class_I"/>
    <property type="match status" value="1"/>
</dbReference>
<dbReference type="Gene3D" id="3.30.300.30">
    <property type="match status" value="1"/>
</dbReference>
<dbReference type="InterPro" id="IPR000873">
    <property type="entry name" value="AMP-dep_synth/lig_dom"/>
</dbReference>
<dbReference type="InterPro" id="IPR025110">
    <property type="entry name" value="AMP-bd_C"/>
</dbReference>
<accession>A0ABW2T8X1</accession>
<dbReference type="InterPro" id="IPR045851">
    <property type="entry name" value="AMP-bd_C_sf"/>
</dbReference>
<dbReference type="GO" id="GO:0016874">
    <property type="term" value="F:ligase activity"/>
    <property type="evidence" value="ECO:0007669"/>
    <property type="project" value="UniProtKB-KW"/>
</dbReference>
<dbReference type="SUPFAM" id="SSF56801">
    <property type="entry name" value="Acetyl-CoA synthetase-like"/>
    <property type="match status" value="1"/>
</dbReference>
<gene>
    <name evidence="5" type="ORF">ACFQVD_33615</name>
</gene>
<evidence type="ECO:0000256" key="1">
    <source>
        <dbReference type="ARBA" id="ARBA00006432"/>
    </source>
</evidence>
<feature type="domain" description="AMP-binding enzyme C-terminal" evidence="4">
    <location>
        <begin position="408"/>
        <end position="483"/>
    </location>
</feature>
<name>A0ABW2T8X1_9ACTN</name>
<dbReference type="Pfam" id="PF13193">
    <property type="entry name" value="AMP-binding_C"/>
    <property type="match status" value="1"/>
</dbReference>
<proteinExistence type="inferred from homology"/>
<evidence type="ECO:0000259" key="3">
    <source>
        <dbReference type="Pfam" id="PF00501"/>
    </source>
</evidence>
<evidence type="ECO:0000256" key="2">
    <source>
        <dbReference type="ARBA" id="ARBA00022598"/>
    </source>
</evidence>
<keyword evidence="6" id="KW-1185">Reference proteome</keyword>
<evidence type="ECO:0000313" key="6">
    <source>
        <dbReference type="Proteomes" id="UP001596514"/>
    </source>
</evidence>
<dbReference type="PANTHER" id="PTHR43201">
    <property type="entry name" value="ACYL-COA SYNTHETASE"/>
    <property type="match status" value="1"/>
</dbReference>
<keyword evidence="2 5" id="KW-0436">Ligase</keyword>
<evidence type="ECO:0000259" key="4">
    <source>
        <dbReference type="Pfam" id="PF13193"/>
    </source>
</evidence>
<dbReference type="Pfam" id="PF00501">
    <property type="entry name" value="AMP-binding"/>
    <property type="match status" value="1"/>
</dbReference>
<comment type="caution">
    <text evidence="5">The sequence shown here is derived from an EMBL/GenBank/DDBJ whole genome shotgun (WGS) entry which is preliminary data.</text>
</comment>